<organism evidence="1 2">
    <name type="scientific">Stylosanthes scabra</name>
    <dbReference type="NCBI Taxonomy" id="79078"/>
    <lineage>
        <taxon>Eukaryota</taxon>
        <taxon>Viridiplantae</taxon>
        <taxon>Streptophyta</taxon>
        <taxon>Embryophyta</taxon>
        <taxon>Tracheophyta</taxon>
        <taxon>Spermatophyta</taxon>
        <taxon>Magnoliopsida</taxon>
        <taxon>eudicotyledons</taxon>
        <taxon>Gunneridae</taxon>
        <taxon>Pentapetalae</taxon>
        <taxon>rosids</taxon>
        <taxon>fabids</taxon>
        <taxon>Fabales</taxon>
        <taxon>Fabaceae</taxon>
        <taxon>Papilionoideae</taxon>
        <taxon>50 kb inversion clade</taxon>
        <taxon>dalbergioids sensu lato</taxon>
        <taxon>Dalbergieae</taxon>
        <taxon>Pterocarpus clade</taxon>
        <taxon>Stylosanthes</taxon>
    </lineage>
</organism>
<name>A0ABU6YUM9_9FABA</name>
<dbReference type="EMBL" id="JASCZI010244374">
    <property type="protein sequence ID" value="MED6214107.1"/>
    <property type="molecule type" value="Genomic_DNA"/>
</dbReference>
<accession>A0ABU6YUM9</accession>
<keyword evidence="2" id="KW-1185">Reference proteome</keyword>
<proteinExistence type="predicted"/>
<evidence type="ECO:0000313" key="1">
    <source>
        <dbReference type="EMBL" id="MED6214107.1"/>
    </source>
</evidence>
<gene>
    <name evidence="1" type="ORF">PIB30_099827</name>
</gene>
<comment type="caution">
    <text evidence="1">The sequence shown here is derived from an EMBL/GenBank/DDBJ whole genome shotgun (WGS) entry which is preliminary data.</text>
</comment>
<evidence type="ECO:0000313" key="2">
    <source>
        <dbReference type="Proteomes" id="UP001341840"/>
    </source>
</evidence>
<sequence>MHNKDSNLLHLHNIHLVTDFQEKDSIKAAVLYIRAGGVGLTLTASTSYLCRPILDCGIVLIELATNLTLKLLSRKRERCFTTSTTRTRALRKQDNHK</sequence>
<protein>
    <submittedName>
        <fullName evidence="1">Uncharacterized protein</fullName>
    </submittedName>
</protein>
<dbReference type="Proteomes" id="UP001341840">
    <property type="component" value="Unassembled WGS sequence"/>
</dbReference>
<reference evidence="1 2" key="1">
    <citation type="journal article" date="2023" name="Plants (Basel)">
        <title>Bridging the Gap: Combining Genomics and Transcriptomics Approaches to Understand Stylosanthes scabra, an Orphan Legume from the Brazilian Caatinga.</title>
        <authorList>
            <person name="Ferreira-Neto J.R.C."/>
            <person name="da Silva M.D."/>
            <person name="Binneck E."/>
            <person name="de Melo N.F."/>
            <person name="da Silva R.H."/>
            <person name="de Melo A.L.T.M."/>
            <person name="Pandolfi V."/>
            <person name="Bustamante F.O."/>
            <person name="Brasileiro-Vidal A.C."/>
            <person name="Benko-Iseppon A.M."/>
        </authorList>
    </citation>
    <scope>NUCLEOTIDE SEQUENCE [LARGE SCALE GENOMIC DNA]</scope>
    <source>
        <tissue evidence="1">Leaves</tissue>
    </source>
</reference>